<feature type="transmembrane region" description="Helical" evidence="6">
    <location>
        <begin position="102"/>
        <end position="120"/>
    </location>
</feature>
<sequence length="326" mass="33867">MLELLLVIILALGFDFINGFHDTANAIATSVATRALTPARAIIMATALNFGGAMVSTRVARTIGNNIVSPASLDNQVIIAALTGAIAWNLFTWYFGLPSSSSHALIGGLAGAAVTGKGLAVLNTRELVEKIVLPLFGSPLLGFTAAYALMTCILLLAGYTPPRRLNGLFSRLQVLSAAFVAFSHGSNDAQKSMGIITAALLARGIIPSFQVLYPVIVACAAAMALGTSLGGWRIIRTVGSRIIKLEPIHGFAAETSAAIVIISASLIGSPVSTTHVLSAAVMGVGATREFTAVRWRVARSMVQAWILTAPMAALVAGVVYNLLALV</sequence>
<keyword evidence="3 6" id="KW-0812">Transmembrane</keyword>
<keyword evidence="5 6" id="KW-0472">Membrane</keyword>
<dbReference type="AlphaFoldDB" id="A0A0S6UFP0"/>
<evidence type="ECO:0000256" key="2">
    <source>
        <dbReference type="ARBA" id="ARBA00022448"/>
    </source>
</evidence>
<dbReference type="Pfam" id="PF01384">
    <property type="entry name" value="PHO4"/>
    <property type="match status" value="1"/>
</dbReference>
<dbReference type="PANTHER" id="PTHR11101:SF80">
    <property type="entry name" value="PHOSPHATE TRANSPORTER"/>
    <property type="match status" value="1"/>
</dbReference>
<dbReference type="PANTHER" id="PTHR11101">
    <property type="entry name" value="PHOSPHATE TRANSPORTER"/>
    <property type="match status" value="1"/>
</dbReference>
<keyword evidence="2" id="KW-0813">Transport</keyword>
<accession>A0A0S6UFP0</accession>
<dbReference type="RefSeq" id="WP_025774713.1">
    <property type="nucleotide sequence ID" value="NZ_DF238840.1"/>
</dbReference>
<dbReference type="Proteomes" id="UP000063718">
    <property type="component" value="Unassembled WGS sequence"/>
</dbReference>
<comment type="subcellular location">
    <subcellularLocation>
        <location evidence="1">Membrane</location>
        <topology evidence="1">Multi-pass membrane protein</topology>
    </subcellularLocation>
</comment>
<keyword evidence="4 6" id="KW-1133">Transmembrane helix</keyword>
<name>A0A0S6UFP0_NEOTH</name>
<organism evidence="7">
    <name type="scientific">Moorella thermoacetica Y72</name>
    <dbReference type="NCBI Taxonomy" id="1325331"/>
    <lineage>
        <taxon>Bacteria</taxon>
        <taxon>Bacillati</taxon>
        <taxon>Bacillota</taxon>
        <taxon>Clostridia</taxon>
        <taxon>Neomoorellales</taxon>
        <taxon>Neomoorellaceae</taxon>
        <taxon>Neomoorella</taxon>
    </lineage>
</organism>
<gene>
    <name evidence="7" type="ORF">MTY_2353</name>
</gene>
<protein>
    <submittedName>
        <fullName evidence="7">Phosphate/sulphate permeases</fullName>
    </submittedName>
</protein>
<evidence type="ECO:0000256" key="3">
    <source>
        <dbReference type="ARBA" id="ARBA00022692"/>
    </source>
</evidence>
<evidence type="ECO:0000256" key="6">
    <source>
        <dbReference type="SAM" id="Phobius"/>
    </source>
</evidence>
<dbReference type="InterPro" id="IPR001204">
    <property type="entry name" value="Phos_transporter"/>
</dbReference>
<evidence type="ECO:0000256" key="4">
    <source>
        <dbReference type="ARBA" id="ARBA00022989"/>
    </source>
</evidence>
<feature type="transmembrane region" description="Helical" evidence="6">
    <location>
        <begin position="132"/>
        <end position="159"/>
    </location>
</feature>
<evidence type="ECO:0000256" key="5">
    <source>
        <dbReference type="ARBA" id="ARBA00023136"/>
    </source>
</evidence>
<dbReference type="GO" id="GO:0016020">
    <property type="term" value="C:membrane"/>
    <property type="evidence" value="ECO:0007669"/>
    <property type="project" value="UniProtKB-SubCell"/>
</dbReference>
<feature type="transmembrane region" description="Helical" evidence="6">
    <location>
        <begin position="77"/>
        <end position="96"/>
    </location>
</feature>
<feature type="transmembrane region" description="Helical" evidence="6">
    <location>
        <begin position="36"/>
        <end position="56"/>
    </location>
</feature>
<evidence type="ECO:0000313" key="7">
    <source>
        <dbReference type="EMBL" id="GAF27012.1"/>
    </source>
</evidence>
<dbReference type="GO" id="GO:0035435">
    <property type="term" value="P:phosphate ion transmembrane transport"/>
    <property type="evidence" value="ECO:0007669"/>
    <property type="project" value="TreeGrafter"/>
</dbReference>
<evidence type="ECO:0000256" key="1">
    <source>
        <dbReference type="ARBA" id="ARBA00004141"/>
    </source>
</evidence>
<dbReference type="EMBL" id="DF238840">
    <property type="protein sequence ID" value="GAF27012.1"/>
    <property type="molecule type" value="Genomic_DNA"/>
</dbReference>
<dbReference type="GO" id="GO:0005315">
    <property type="term" value="F:phosphate transmembrane transporter activity"/>
    <property type="evidence" value="ECO:0007669"/>
    <property type="project" value="InterPro"/>
</dbReference>
<feature type="transmembrane region" description="Helical" evidence="6">
    <location>
        <begin position="211"/>
        <end position="235"/>
    </location>
</feature>
<proteinExistence type="predicted"/>
<feature type="transmembrane region" description="Helical" evidence="6">
    <location>
        <begin position="304"/>
        <end position="323"/>
    </location>
</feature>
<reference evidence="7" key="1">
    <citation type="journal article" date="2014" name="Gene">
        <title>Genome-guided analysis of transformation efficiency and carbon dioxide assimilation by Moorella thermoacetica Y72.</title>
        <authorList>
            <person name="Tsukahara K."/>
            <person name="Kita A."/>
            <person name="Nakashimada Y."/>
            <person name="Hoshino T."/>
            <person name="Murakami K."/>
        </authorList>
    </citation>
    <scope>NUCLEOTIDE SEQUENCE [LARGE SCALE GENOMIC DNA]</scope>
    <source>
        <strain evidence="7">Y72</strain>
    </source>
</reference>